<proteinExistence type="inferred from homology"/>
<dbReference type="PRINTS" id="PR00207">
    <property type="entry name" value="FLAGELLIN"/>
</dbReference>
<dbReference type="Pfam" id="PF00669">
    <property type="entry name" value="Flagellin_N"/>
    <property type="match status" value="1"/>
</dbReference>
<dbReference type="GO" id="GO:0071973">
    <property type="term" value="P:bacterial-type flagellum-dependent cell motility"/>
    <property type="evidence" value="ECO:0007669"/>
    <property type="project" value="InterPro"/>
</dbReference>
<dbReference type="InterPro" id="IPR001029">
    <property type="entry name" value="Flagellin_N"/>
</dbReference>
<feature type="domain" description="Flagellin N-terminal" evidence="4">
    <location>
        <begin position="3"/>
        <end position="140"/>
    </location>
</feature>
<dbReference type="GO" id="GO:0005198">
    <property type="term" value="F:structural molecule activity"/>
    <property type="evidence" value="ECO:0007669"/>
    <property type="project" value="InterPro"/>
</dbReference>
<dbReference type="AlphaFoldDB" id="A0A1M7ICR8"/>
<keyword evidence="6" id="KW-0282">Flagellum</keyword>
<dbReference type="Gene3D" id="1.20.1330.10">
    <property type="entry name" value="f41 fragment of flagellin, N-terminal domain"/>
    <property type="match status" value="1"/>
</dbReference>
<dbReference type="GO" id="GO:0009424">
    <property type="term" value="C:bacterial-type flagellum hook"/>
    <property type="evidence" value="ECO:0007669"/>
    <property type="project" value="InterPro"/>
</dbReference>
<keyword evidence="7" id="KW-1185">Reference proteome</keyword>
<keyword evidence="3" id="KW-0975">Bacterial flagellum</keyword>
<comment type="similarity">
    <text evidence="2">Belongs to the bacterial flagellin family.</text>
</comment>
<evidence type="ECO:0000256" key="3">
    <source>
        <dbReference type="ARBA" id="ARBA00023143"/>
    </source>
</evidence>
<dbReference type="NCBIfam" id="TIGR02550">
    <property type="entry name" value="flagell_flgL"/>
    <property type="match status" value="1"/>
</dbReference>
<dbReference type="InterPro" id="IPR046358">
    <property type="entry name" value="Flagellin_C"/>
</dbReference>
<dbReference type="RefSeq" id="WP_073255364.1">
    <property type="nucleotide sequence ID" value="NZ_FRCR01000004.1"/>
</dbReference>
<comment type="subcellular location">
    <subcellularLocation>
        <location evidence="1">Bacterial flagellum</location>
    </subcellularLocation>
</comment>
<sequence length="411" mass="45519">MRITQNMLAEAFMRNLSNNLRRLGEKQDQLSSGKRVRLPSDDPVSAVLAMRLRNTLLSIDQYAKNVDDAVTWLQNTETALQNTGEILQRIRELVVYGANGTLTESDRKAILDEITQLKEQILQEANASYNNKYLFGGYRTDIRPFSYDASGKIVANPAFSYLTKVEVLSDTGQGGSGQTGFKAASVDVAKLGESIGFGKYTIIISNFDDTNMTADIEIKDEGENTIARASGVNVDEDGQEISGVDDLGNPDASRNFFLNFKNFPLKGDGTVVLSLYAERKNSYNLGRLNTMDVALYGDEVFGSIFEVVESIEKDLQNNDPASLSSRLSGLDDAINILLKFRSQVGAKINRLEATKTRIENNRIDYTALLSKTEDIDIAQVIMDLKMEENVYRASLAVGARIIQPTLVDFLR</sequence>
<dbReference type="PANTHER" id="PTHR42792:SF1">
    <property type="entry name" value="FLAGELLAR HOOK-ASSOCIATED PROTEIN 3"/>
    <property type="match status" value="1"/>
</dbReference>
<evidence type="ECO:0000256" key="2">
    <source>
        <dbReference type="ARBA" id="ARBA00005709"/>
    </source>
</evidence>
<dbReference type="EMBL" id="FRCR01000004">
    <property type="protein sequence ID" value="SHM38561.1"/>
    <property type="molecule type" value="Genomic_DNA"/>
</dbReference>
<dbReference type="InterPro" id="IPR013384">
    <property type="entry name" value="Flagell_FlgL"/>
</dbReference>
<dbReference type="Pfam" id="PF00700">
    <property type="entry name" value="Flagellin_C"/>
    <property type="match status" value="1"/>
</dbReference>
<dbReference type="SUPFAM" id="SSF64518">
    <property type="entry name" value="Phase 1 flagellin"/>
    <property type="match status" value="1"/>
</dbReference>
<dbReference type="Proteomes" id="UP000184375">
    <property type="component" value="Unassembled WGS sequence"/>
</dbReference>
<evidence type="ECO:0000259" key="5">
    <source>
        <dbReference type="Pfam" id="PF00700"/>
    </source>
</evidence>
<gene>
    <name evidence="6" type="ORF">SAMN05660826_00928</name>
</gene>
<reference evidence="7" key="1">
    <citation type="submission" date="2016-11" db="EMBL/GenBank/DDBJ databases">
        <authorList>
            <person name="Varghese N."/>
            <person name="Submissions S."/>
        </authorList>
    </citation>
    <scope>NUCLEOTIDE SEQUENCE [LARGE SCALE GENOMIC DNA]</scope>
    <source>
        <strain evidence="7">DSM 18802</strain>
    </source>
</reference>
<name>A0A1M7ICR8_9FIRM</name>
<accession>A0A1M7ICR8</accession>
<evidence type="ECO:0000259" key="4">
    <source>
        <dbReference type="Pfam" id="PF00669"/>
    </source>
</evidence>
<protein>
    <submittedName>
        <fullName evidence="6">Flagellar hook-associated protein 3 FlgL</fullName>
    </submittedName>
</protein>
<evidence type="ECO:0000313" key="7">
    <source>
        <dbReference type="Proteomes" id="UP000184375"/>
    </source>
</evidence>
<evidence type="ECO:0000313" key="6">
    <source>
        <dbReference type="EMBL" id="SHM38561.1"/>
    </source>
</evidence>
<evidence type="ECO:0000256" key="1">
    <source>
        <dbReference type="ARBA" id="ARBA00004365"/>
    </source>
</evidence>
<keyword evidence="6" id="KW-0966">Cell projection</keyword>
<dbReference type="InterPro" id="IPR001492">
    <property type="entry name" value="Flagellin"/>
</dbReference>
<dbReference type="STRING" id="447595.SAMN05660826_00928"/>
<dbReference type="PANTHER" id="PTHR42792">
    <property type="entry name" value="FLAGELLIN"/>
    <property type="match status" value="1"/>
</dbReference>
<organism evidence="6 7">
    <name type="scientific">Caldanaerovirga acetigignens</name>
    <dbReference type="NCBI Taxonomy" id="447595"/>
    <lineage>
        <taxon>Bacteria</taxon>
        <taxon>Bacillati</taxon>
        <taxon>Bacillota</taxon>
        <taxon>Clostridia</taxon>
        <taxon>Thermosediminibacterales</taxon>
        <taxon>Thermosediminibacteraceae</taxon>
        <taxon>Caldanaerovirga</taxon>
    </lineage>
</organism>
<keyword evidence="6" id="KW-0969">Cilium</keyword>
<dbReference type="OrthoDB" id="9758307at2"/>
<feature type="domain" description="Flagellin C-terminal" evidence="5">
    <location>
        <begin position="328"/>
        <end position="409"/>
    </location>
</feature>